<evidence type="ECO:0000313" key="2">
    <source>
        <dbReference type="EnsemblPlants" id="OB08G24450.1"/>
    </source>
</evidence>
<dbReference type="InterPro" id="IPR032675">
    <property type="entry name" value="LRR_dom_sf"/>
</dbReference>
<dbReference type="Proteomes" id="UP000006038">
    <property type="component" value="Chromosome 8"/>
</dbReference>
<dbReference type="STRING" id="4533.J3MTL4"/>
<keyword evidence="3" id="KW-1185">Reference proteome</keyword>
<dbReference type="FunFam" id="3.80.10.10:FF:001447">
    <property type="entry name" value="Os08g0459100 protein"/>
    <property type="match status" value="1"/>
</dbReference>
<feature type="region of interest" description="Disordered" evidence="1">
    <location>
        <begin position="1"/>
        <end position="24"/>
    </location>
</feature>
<dbReference type="AlphaFoldDB" id="J3MTL4"/>
<evidence type="ECO:0008006" key="4">
    <source>
        <dbReference type="Google" id="ProtNLM"/>
    </source>
</evidence>
<dbReference type="InterPro" id="IPR006553">
    <property type="entry name" value="Leu-rich_rpt_Cys-con_subtyp"/>
</dbReference>
<evidence type="ECO:0000313" key="3">
    <source>
        <dbReference type="Proteomes" id="UP000006038"/>
    </source>
</evidence>
<proteinExistence type="predicted"/>
<dbReference type="PANTHER" id="PTHR13318:SF255">
    <property type="entry name" value="OS08G0459100 PROTEIN"/>
    <property type="match status" value="1"/>
</dbReference>
<dbReference type="HOGENOM" id="CLU_014779_2_0_1"/>
<dbReference type="EnsemblPlants" id="OB08G24450.1">
    <property type="protein sequence ID" value="OB08G24450.1"/>
    <property type="gene ID" value="OB08G24450"/>
</dbReference>
<dbReference type="GO" id="GO:0019005">
    <property type="term" value="C:SCF ubiquitin ligase complex"/>
    <property type="evidence" value="ECO:0007669"/>
    <property type="project" value="TreeGrafter"/>
</dbReference>
<dbReference type="GO" id="GO:0031146">
    <property type="term" value="P:SCF-dependent proteasomal ubiquitin-dependent protein catabolic process"/>
    <property type="evidence" value="ECO:0007669"/>
    <property type="project" value="TreeGrafter"/>
</dbReference>
<protein>
    <recommendedName>
        <fullName evidence="4">Rad7</fullName>
    </recommendedName>
</protein>
<name>J3MTL4_ORYBR</name>
<dbReference type="SMART" id="SM00367">
    <property type="entry name" value="LRR_CC"/>
    <property type="match status" value="6"/>
</dbReference>
<feature type="compositionally biased region" description="Gly residues" evidence="1">
    <location>
        <begin position="7"/>
        <end position="22"/>
    </location>
</feature>
<reference evidence="2" key="2">
    <citation type="submission" date="2013-04" db="UniProtKB">
        <authorList>
            <consortium name="EnsemblPlants"/>
        </authorList>
    </citation>
    <scope>IDENTIFICATION</scope>
</reference>
<reference evidence="2" key="1">
    <citation type="journal article" date="2013" name="Nat. Commun.">
        <title>Whole-genome sequencing of Oryza brachyantha reveals mechanisms underlying Oryza genome evolution.</title>
        <authorList>
            <person name="Chen J."/>
            <person name="Huang Q."/>
            <person name="Gao D."/>
            <person name="Wang J."/>
            <person name="Lang Y."/>
            <person name="Liu T."/>
            <person name="Li B."/>
            <person name="Bai Z."/>
            <person name="Luis Goicoechea J."/>
            <person name="Liang C."/>
            <person name="Chen C."/>
            <person name="Zhang W."/>
            <person name="Sun S."/>
            <person name="Liao Y."/>
            <person name="Zhang X."/>
            <person name="Yang L."/>
            <person name="Song C."/>
            <person name="Wang M."/>
            <person name="Shi J."/>
            <person name="Liu G."/>
            <person name="Liu J."/>
            <person name="Zhou H."/>
            <person name="Zhou W."/>
            <person name="Yu Q."/>
            <person name="An N."/>
            <person name="Chen Y."/>
            <person name="Cai Q."/>
            <person name="Wang B."/>
            <person name="Liu B."/>
            <person name="Min J."/>
            <person name="Huang Y."/>
            <person name="Wu H."/>
            <person name="Li Z."/>
            <person name="Zhang Y."/>
            <person name="Yin Y."/>
            <person name="Song W."/>
            <person name="Jiang J."/>
            <person name="Jackson S.A."/>
            <person name="Wing R.A."/>
            <person name="Wang J."/>
            <person name="Chen M."/>
        </authorList>
    </citation>
    <scope>NUCLEOTIDE SEQUENCE [LARGE SCALE GENOMIC DNA]</scope>
    <source>
        <strain evidence="2">cv. IRGC 101232</strain>
    </source>
</reference>
<dbReference type="Gramene" id="OB08G24450.1">
    <property type="protein sequence ID" value="OB08G24450.1"/>
    <property type="gene ID" value="OB08G24450"/>
</dbReference>
<dbReference type="PANTHER" id="PTHR13318">
    <property type="entry name" value="PARTNER OF PAIRED, ISOFORM B-RELATED"/>
    <property type="match status" value="1"/>
</dbReference>
<dbReference type="SUPFAM" id="SSF52047">
    <property type="entry name" value="RNI-like"/>
    <property type="match status" value="1"/>
</dbReference>
<evidence type="ECO:0000256" key="1">
    <source>
        <dbReference type="SAM" id="MobiDB-lite"/>
    </source>
</evidence>
<dbReference type="Gene3D" id="3.80.10.10">
    <property type="entry name" value="Ribonuclease Inhibitor"/>
    <property type="match status" value="2"/>
</dbReference>
<organism evidence="2">
    <name type="scientific">Oryza brachyantha</name>
    <name type="common">malo sina</name>
    <dbReference type="NCBI Taxonomy" id="4533"/>
    <lineage>
        <taxon>Eukaryota</taxon>
        <taxon>Viridiplantae</taxon>
        <taxon>Streptophyta</taxon>
        <taxon>Embryophyta</taxon>
        <taxon>Tracheophyta</taxon>
        <taxon>Spermatophyta</taxon>
        <taxon>Magnoliopsida</taxon>
        <taxon>Liliopsida</taxon>
        <taxon>Poales</taxon>
        <taxon>Poaceae</taxon>
        <taxon>BOP clade</taxon>
        <taxon>Oryzoideae</taxon>
        <taxon>Oryzeae</taxon>
        <taxon>Oryzinae</taxon>
        <taxon>Oryza</taxon>
    </lineage>
</organism>
<sequence>MEPGVQMSGGMGFGLDGGGEAGGQVPDEMPYWNMDSPGKRHKSVLDGGMEIQYVPDSESYNDDGGCILLGEDGKRNPVQLCTAPNGIEPNMFTTSISRRDGGRMCDSLKTGKEETRGVSIQENDISIDEHMHGQNSAEAAIGEIIEPLASPMRSALGENYADTYFIEEEIKNKARYDVKGKGKLVLGNDDSGAGTMTGRFSPDSKGKAKMDAEENPLYVSSGDVMDLDPVIAEGMQSLSTDNMEPRRKERARQRAIELAPRFAFFKTDEDGHSDDDDDVEEELEPVANPQHWPGPVSTAIRIIDDRESKLKARELKSSNLDKPANKVISWTPTKDRKSPLRPAPSLTSLCLQTLSNNAEAIESLAGIPDELKHRLLTSLCHSRKMNAHLLGELMCDNPVEVELCECSWLSEEVFETTFGKCRTEFLQVLQLDLSGRCLPDYMLPATLARVPNCMPLLKRLSLKGNYRLSDNGLDTIISAAPSLSSLNLCECSLLTSTGIENLANKLNSVLTELYIDDCLNVDAMMILPALQKIKHLEVLSMSGVQSVCDKFVKELIPVHCSNLKELAFAGCLKLTSSSIKTIGGNCPQLSSLDLRNLNRLRDSAMTHLRNGCRLIKKLRLQRNTFSDEAISQFLEQCGGYLIELCLNNVEKTGNLTACAIARNCSTHLEVLDLSFCRELTNEALGLIVDSCSSLRIVKLFGCTQITDVFLKGHSNPLVTIIGIEGKVLEQAVGLAI</sequence>
<dbReference type="eggNOG" id="KOG1947">
    <property type="taxonomic scope" value="Eukaryota"/>
</dbReference>
<accession>J3MTL4</accession>
<dbReference type="OMA" id="YIDDCLN"/>